<dbReference type="OrthoDB" id="166212at2759"/>
<accession>A0A210Q998</accession>
<feature type="compositionally biased region" description="Basic and acidic residues" evidence="1">
    <location>
        <begin position="102"/>
        <end position="111"/>
    </location>
</feature>
<evidence type="ECO:0000313" key="4">
    <source>
        <dbReference type="Proteomes" id="UP000242188"/>
    </source>
</evidence>
<dbReference type="SUPFAM" id="SSF51206">
    <property type="entry name" value="cAMP-binding domain-like"/>
    <property type="match status" value="2"/>
</dbReference>
<dbReference type="EMBL" id="NEDP02004526">
    <property type="protein sequence ID" value="OWF45308.1"/>
    <property type="molecule type" value="Genomic_DNA"/>
</dbReference>
<dbReference type="InterPro" id="IPR018488">
    <property type="entry name" value="cNMP-bd_CS"/>
</dbReference>
<feature type="region of interest" description="Disordered" evidence="1">
    <location>
        <begin position="358"/>
        <end position="380"/>
    </location>
</feature>
<dbReference type="PANTHER" id="PTHR23011">
    <property type="entry name" value="CYCLIC NUCLEOTIDE-BINDING DOMAIN CONTAINING PROTEIN"/>
    <property type="match status" value="1"/>
</dbReference>
<dbReference type="AlphaFoldDB" id="A0A210Q998"/>
<feature type="region of interest" description="Disordered" evidence="1">
    <location>
        <begin position="51"/>
        <end position="133"/>
    </location>
</feature>
<sequence>MPLEKLSFNEAKRRANERIAEWVSETKAAGIVRLQDRYGAVFKKIDWRAGHSQAPKKGTKLKPMPEQAKNETDNKMTEVGQFTHDIPPSRMGRHSPNQSRCKSRERSRQTPERCQSSRLTSEKRSDSRKRYRDSASLIYGDNRNNRSSLMASVCSDAMSLIQDGVASEWQDLYQETKINTKINERTRAEMKFLNLKTPTIDYRANKRQSYLPVRKSTNGPTFPAKRTLQKDSKLLNIFPANFRKRKRTIRNWEKEVPYFKIDAGVLSSGTSSGTSVIIGTETIQNPSVGVTTSPPKGPTVGLKPLPCIVTKNCNHSVTRVSSRRFDMSKSGLALAVTTGLSRAKSSCFSRRQLVLSRSAHKRSTNSSDSSKQFTPERGTPKGKVALRRFRILVRMIMSVMLILRTTVKTVQQNMRSDVKRKKKKTGVLMAFDPSYYSSATTTYGHLSERSRNALQKVPRIRTEADIRVLTEVMCRLPLFAKYSRKVKEELARFVWYDMHETGRIIIRQGDMGSRMYFVVSGTVSIHRTEVDPKTGIKVIQHLRDIEMGSTFGELALIRNISRTYSAACKVDSEFLSVDKDQFNKVLRQNWEESWQNRYNFLMSSPYFKAWTKEQLRQTADVALTKEYNNNSVIFGNERKVTNWVYFILKGRCRVVQKLSLVRSKSPYRRSCLTLPGTQKAEETLNTFMNKPYGKRQRQLALDTHFLTITTLQKGDYFGVGEDMSDCYIVTTEKAEILLLNAASFSIHSKREELECLKDRRNGLLPSFKQLHRQFEINRRWWEYKRGIVSEVVQRRSIPNNTSIADIPRSIRESEGISQCLAEDITS</sequence>
<comment type="caution">
    <text evidence="3">The sequence shown here is derived from an EMBL/GenBank/DDBJ whole genome shotgun (WGS) entry which is preliminary data.</text>
</comment>
<proteinExistence type="predicted"/>
<protein>
    <submittedName>
        <fullName evidence="3">Cyclic nucleotide-binding domain-containing protein 2</fullName>
    </submittedName>
</protein>
<dbReference type="InterPro" id="IPR014710">
    <property type="entry name" value="RmlC-like_jellyroll"/>
</dbReference>
<dbReference type="PROSITE" id="PS50042">
    <property type="entry name" value="CNMP_BINDING_3"/>
    <property type="match status" value="1"/>
</dbReference>
<dbReference type="SMART" id="SM00100">
    <property type="entry name" value="cNMP"/>
    <property type="match status" value="2"/>
</dbReference>
<feature type="domain" description="Cyclic nucleotide-binding" evidence="2">
    <location>
        <begin position="478"/>
        <end position="603"/>
    </location>
</feature>
<dbReference type="PANTHER" id="PTHR23011:SF44">
    <property type="entry name" value="CYCLIC NUCLEOTIDE-BINDING DOMAIN-CONTAINING PROTEIN"/>
    <property type="match status" value="1"/>
</dbReference>
<dbReference type="InterPro" id="IPR018490">
    <property type="entry name" value="cNMP-bd_dom_sf"/>
</dbReference>
<organism evidence="3 4">
    <name type="scientific">Mizuhopecten yessoensis</name>
    <name type="common">Japanese scallop</name>
    <name type="synonym">Patinopecten yessoensis</name>
    <dbReference type="NCBI Taxonomy" id="6573"/>
    <lineage>
        <taxon>Eukaryota</taxon>
        <taxon>Metazoa</taxon>
        <taxon>Spiralia</taxon>
        <taxon>Lophotrochozoa</taxon>
        <taxon>Mollusca</taxon>
        <taxon>Bivalvia</taxon>
        <taxon>Autobranchia</taxon>
        <taxon>Pteriomorphia</taxon>
        <taxon>Pectinida</taxon>
        <taxon>Pectinoidea</taxon>
        <taxon>Pectinidae</taxon>
        <taxon>Mizuhopecten</taxon>
    </lineage>
</organism>
<dbReference type="Pfam" id="PF00027">
    <property type="entry name" value="cNMP_binding"/>
    <property type="match status" value="1"/>
</dbReference>
<gene>
    <name evidence="3" type="ORF">KP79_PYT12754</name>
</gene>
<reference evidence="3 4" key="1">
    <citation type="journal article" date="2017" name="Nat. Ecol. Evol.">
        <title>Scallop genome provides insights into evolution of bilaterian karyotype and development.</title>
        <authorList>
            <person name="Wang S."/>
            <person name="Zhang J."/>
            <person name="Jiao W."/>
            <person name="Li J."/>
            <person name="Xun X."/>
            <person name="Sun Y."/>
            <person name="Guo X."/>
            <person name="Huan P."/>
            <person name="Dong B."/>
            <person name="Zhang L."/>
            <person name="Hu X."/>
            <person name="Sun X."/>
            <person name="Wang J."/>
            <person name="Zhao C."/>
            <person name="Wang Y."/>
            <person name="Wang D."/>
            <person name="Huang X."/>
            <person name="Wang R."/>
            <person name="Lv J."/>
            <person name="Li Y."/>
            <person name="Zhang Z."/>
            <person name="Liu B."/>
            <person name="Lu W."/>
            <person name="Hui Y."/>
            <person name="Liang J."/>
            <person name="Zhou Z."/>
            <person name="Hou R."/>
            <person name="Li X."/>
            <person name="Liu Y."/>
            <person name="Li H."/>
            <person name="Ning X."/>
            <person name="Lin Y."/>
            <person name="Zhao L."/>
            <person name="Xing Q."/>
            <person name="Dou J."/>
            <person name="Li Y."/>
            <person name="Mao J."/>
            <person name="Guo H."/>
            <person name="Dou H."/>
            <person name="Li T."/>
            <person name="Mu C."/>
            <person name="Jiang W."/>
            <person name="Fu Q."/>
            <person name="Fu X."/>
            <person name="Miao Y."/>
            <person name="Liu J."/>
            <person name="Yu Q."/>
            <person name="Li R."/>
            <person name="Liao H."/>
            <person name="Li X."/>
            <person name="Kong Y."/>
            <person name="Jiang Z."/>
            <person name="Chourrout D."/>
            <person name="Li R."/>
            <person name="Bao Z."/>
        </authorList>
    </citation>
    <scope>NUCLEOTIDE SEQUENCE [LARGE SCALE GENOMIC DNA]</scope>
    <source>
        <strain evidence="3 4">PY_sf001</strain>
    </source>
</reference>
<evidence type="ECO:0000313" key="3">
    <source>
        <dbReference type="EMBL" id="OWF45308.1"/>
    </source>
</evidence>
<evidence type="ECO:0000256" key="1">
    <source>
        <dbReference type="SAM" id="MobiDB-lite"/>
    </source>
</evidence>
<dbReference type="Gene3D" id="2.60.120.10">
    <property type="entry name" value="Jelly Rolls"/>
    <property type="match status" value="2"/>
</dbReference>
<evidence type="ECO:0000259" key="2">
    <source>
        <dbReference type="PROSITE" id="PS50042"/>
    </source>
</evidence>
<dbReference type="STRING" id="6573.A0A210Q998"/>
<keyword evidence="4" id="KW-1185">Reference proteome</keyword>
<dbReference type="InterPro" id="IPR000595">
    <property type="entry name" value="cNMP-bd_dom"/>
</dbReference>
<dbReference type="Proteomes" id="UP000242188">
    <property type="component" value="Unassembled WGS sequence"/>
</dbReference>
<dbReference type="CDD" id="cd00038">
    <property type="entry name" value="CAP_ED"/>
    <property type="match status" value="2"/>
</dbReference>
<name>A0A210Q998_MIZYE</name>
<feature type="compositionally biased region" description="Polar residues" evidence="1">
    <location>
        <begin position="364"/>
        <end position="373"/>
    </location>
</feature>
<dbReference type="PROSITE" id="PS00888">
    <property type="entry name" value="CNMP_BINDING_1"/>
    <property type="match status" value="1"/>
</dbReference>